<evidence type="ECO:0000256" key="1">
    <source>
        <dbReference type="SAM" id="Phobius"/>
    </source>
</evidence>
<evidence type="ECO:0000313" key="3">
    <source>
        <dbReference type="Proteomes" id="UP001418796"/>
    </source>
</evidence>
<dbReference type="EMBL" id="JBCITK010000001">
    <property type="protein sequence ID" value="MEN0641964.1"/>
    <property type="molecule type" value="Genomic_DNA"/>
</dbReference>
<keyword evidence="1" id="KW-0472">Membrane</keyword>
<feature type="transmembrane region" description="Helical" evidence="1">
    <location>
        <begin position="40"/>
        <end position="61"/>
    </location>
</feature>
<evidence type="ECO:0000313" key="2">
    <source>
        <dbReference type="EMBL" id="MEN0641964.1"/>
    </source>
</evidence>
<reference evidence="2 3" key="1">
    <citation type="submission" date="2024-03" db="EMBL/GenBank/DDBJ databases">
        <title>Bacilli Hybrid Assemblies.</title>
        <authorList>
            <person name="Kovac J."/>
        </authorList>
    </citation>
    <scope>NUCLEOTIDE SEQUENCE [LARGE SCALE GENOMIC DNA]</scope>
    <source>
        <strain evidence="2 3">FSL R7-0666</strain>
    </source>
</reference>
<name>A0ABU9VDP5_9BACI</name>
<keyword evidence="3" id="KW-1185">Reference proteome</keyword>
<feature type="transmembrane region" description="Helical" evidence="1">
    <location>
        <begin position="12"/>
        <end position="33"/>
    </location>
</feature>
<organism evidence="2 3">
    <name type="scientific">Alkalicoccobacillus gibsonii</name>
    <dbReference type="NCBI Taxonomy" id="79881"/>
    <lineage>
        <taxon>Bacteria</taxon>
        <taxon>Bacillati</taxon>
        <taxon>Bacillota</taxon>
        <taxon>Bacilli</taxon>
        <taxon>Bacillales</taxon>
        <taxon>Bacillaceae</taxon>
        <taxon>Alkalicoccobacillus</taxon>
    </lineage>
</organism>
<comment type="caution">
    <text evidence="2">The sequence shown here is derived from an EMBL/GenBank/DDBJ whole genome shotgun (WGS) entry which is preliminary data.</text>
</comment>
<proteinExistence type="predicted"/>
<gene>
    <name evidence="2" type="ORF">MKY91_02160</name>
</gene>
<protein>
    <recommendedName>
        <fullName evidence="4">DUF2238 domain-containing protein</fullName>
    </recommendedName>
</protein>
<keyword evidence="1" id="KW-1133">Transmembrane helix</keyword>
<feature type="transmembrane region" description="Helical" evidence="1">
    <location>
        <begin position="67"/>
        <end position="90"/>
    </location>
</feature>
<sequence>MDLLLEYNWELFIAAEVLSVLALLLFGISRYWFIQGRTSYLFIGLFLLLLVLEALLGLYVYQQTGEISTFLIIITLFVLYACTFGIFDFIRLDRWMRSKIGKLRGVELLTDKDYRMIERTKDPKYKAKKYRLSSTTHLIVFFAGQYLLWSWGTSGLDEMISYASDLSWIEDGDFRNSPYQNDAMFAVGTIWGIVFVADFLYSWSYTLFPSSK</sequence>
<evidence type="ECO:0008006" key="4">
    <source>
        <dbReference type="Google" id="ProtNLM"/>
    </source>
</evidence>
<accession>A0ABU9VDP5</accession>
<dbReference type="RefSeq" id="WP_343129131.1">
    <property type="nucleotide sequence ID" value="NZ_JBCITK010000001.1"/>
</dbReference>
<keyword evidence="1" id="KW-0812">Transmembrane</keyword>
<feature type="transmembrane region" description="Helical" evidence="1">
    <location>
        <begin position="130"/>
        <end position="149"/>
    </location>
</feature>
<dbReference type="Proteomes" id="UP001418796">
    <property type="component" value="Unassembled WGS sequence"/>
</dbReference>
<feature type="transmembrane region" description="Helical" evidence="1">
    <location>
        <begin position="183"/>
        <end position="203"/>
    </location>
</feature>